<accession>A0A0C1QJY8</accession>
<dbReference type="Gene3D" id="3.30.1140.32">
    <property type="entry name" value="Ribosomal protein S3, C-terminal domain"/>
    <property type="match status" value="1"/>
</dbReference>
<feature type="domain" description="KH type-2" evidence="10">
    <location>
        <begin position="45"/>
        <end position="113"/>
    </location>
</feature>
<dbReference type="SUPFAM" id="SSF54821">
    <property type="entry name" value="Ribosomal protein S3 C-terminal domain"/>
    <property type="match status" value="1"/>
</dbReference>
<evidence type="ECO:0000256" key="2">
    <source>
        <dbReference type="ARBA" id="ARBA00022730"/>
    </source>
</evidence>
<dbReference type="PROSITE" id="PS00548">
    <property type="entry name" value="RIBOSOMAL_S3"/>
    <property type="match status" value="1"/>
</dbReference>
<dbReference type="InterPro" id="IPR015946">
    <property type="entry name" value="KH_dom-like_a/b"/>
</dbReference>
<dbReference type="HAMAP" id="MF_01309_B">
    <property type="entry name" value="Ribosomal_uS3_B"/>
    <property type="match status" value="1"/>
</dbReference>
<dbReference type="Pfam" id="PF07650">
    <property type="entry name" value="KH_2"/>
    <property type="match status" value="1"/>
</dbReference>
<keyword evidence="4 8" id="KW-0689">Ribosomal protein</keyword>
<comment type="similarity">
    <text evidence="1 8 9">Belongs to the universal ribosomal protein uS3 family.</text>
</comment>
<dbReference type="InterPro" id="IPR005704">
    <property type="entry name" value="Ribosomal_uS3_bac-typ"/>
</dbReference>
<protein>
    <recommendedName>
        <fullName evidence="7 8">Small ribosomal subunit protein uS3</fullName>
    </recommendedName>
</protein>
<dbReference type="GO" id="GO:0006412">
    <property type="term" value="P:translation"/>
    <property type="evidence" value="ECO:0007669"/>
    <property type="project" value="UniProtKB-UniRule"/>
</dbReference>
<dbReference type="InterPro" id="IPR004044">
    <property type="entry name" value="KH_dom_type_2"/>
</dbReference>
<evidence type="ECO:0000256" key="6">
    <source>
        <dbReference type="ARBA" id="ARBA00024998"/>
    </source>
</evidence>
<keyword evidence="5 8" id="KW-0687">Ribonucleoprotein</keyword>
<dbReference type="FunFam" id="3.30.1140.32:FF:000002">
    <property type="entry name" value="30S ribosomal protein S3"/>
    <property type="match status" value="1"/>
</dbReference>
<dbReference type="SUPFAM" id="SSF54814">
    <property type="entry name" value="Prokaryotic type KH domain (KH-domain type II)"/>
    <property type="match status" value="1"/>
</dbReference>
<dbReference type="GO" id="GO:0022627">
    <property type="term" value="C:cytosolic small ribosomal subunit"/>
    <property type="evidence" value="ECO:0007669"/>
    <property type="project" value="TreeGrafter"/>
</dbReference>
<evidence type="ECO:0000259" key="10">
    <source>
        <dbReference type="PROSITE" id="PS50823"/>
    </source>
</evidence>
<dbReference type="Pfam" id="PF00189">
    <property type="entry name" value="Ribosomal_S3_C"/>
    <property type="match status" value="1"/>
</dbReference>
<dbReference type="NCBIfam" id="TIGR01009">
    <property type="entry name" value="rpsC_bact"/>
    <property type="match status" value="1"/>
</dbReference>
<dbReference type="InterPro" id="IPR009019">
    <property type="entry name" value="KH_sf_prok-type"/>
</dbReference>
<keyword evidence="3 8" id="KW-0694">RNA-binding</keyword>
<dbReference type="PANTHER" id="PTHR11760">
    <property type="entry name" value="30S/40S RIBOSOMAL PROTEIN S3"/>
    <property type="match status" value="1"/>
</dbReference>
<evidence type="ECO:0000256" key="1">
    <source>
        <dbReference type="ARBA" id="ARBA00010761"/>
    </source>
</evidence>
<comment type="function">
    <text evidence="6 8">Binds the lower part of the 30S subunit head. Binds mRNA in the 70S ribosome, positioning it for translation.</text>
</comment>
<evidence type="ECO:0000256" key="4">
    <source>
        <dbReference type="ARBA" id="ARBA00022980"/>
    </source>
</evidence>
<dbReference type="InterPro" id="IPR001351">
    <property type="entry name" value="Ribosomal_uS3_C"/>
</dbReference>
<comment type="subunit">
    <text evidence="8">Part of the 30S ribosomal subunit. Forms a tight complex with proteins S10 and S14.</text>
</comment>
<dbReference type="InterPro" id="IPR018280">
    <property type="entry name" value="Ribosomal_uS3_CS"/>
</dbReference>
<dbReference type="PROSITE" id="PS50823">
    <property type="entry name" value="KH_TYPE_2"/>
    <property type="match status" value="1"/>
</dbReference>
<gene>
    <name evidence="11" type="primary">rpsC_2</name>
    <name evidence="8" type="synonym">rpsC</name>
    <name evidence="11" type="ORF">NF27_CG00090</name>
</gene>
<evidence type="ECO:0000313" key="11">
    <source>
        <dbReference type="EMBL" id="KIE05829.1"/>
    </source>
</evidence>
<dbReference type="EMBL" id="JSWE01000058">
    <property type="protein sequence ID" value="KIE05829.1"/>
    <property type="molecule type" value="Genomic_DNA"/>
</dbReference>
<dbReference type="GO" id="GO:0003729">
    <property type="term" value="F:mRNA binding"/>
    <property type="evidence" value="ECO:0007669"/>
    <property type="project" value="UniProtKB-UniRule"/>
</dbReference>
<keyword evidence="12" id="KW-1185">Reference proteome</keyword>
<dbReference type="PANTHER" id="PTHR11760:SF19">
    <property type="entry name" value="SMALL RIBOSOMAL SUBUNIT PROTEIN US3C"/>
    <property type="match status" value="1"/>
</dbReference>
<comment type="caution">
    <text evidence="11">The sequence shown here is derived from an EMBL/GenBank/DDBJ whole genome shotgun (WGS) entry which is preliminary data.</text>
</comment>
<sequence length="227" mass="25534">MRERLISMGQKVNPLGLRLGIIRTWDSLWYAKKDYADKLLQDLKIKEQVEKNLAHAGVCNVKIERPANKTRVIIYASRLAVIIGNKGSGIEKIKKDIEKITNNEVSINVVEERKPETNAILIAQSIAQQLVKRAAFRKVAKRAVQTAMRMGAKGIRVNVSGRLGGAEIARTEWYREGRVPLHTLRADVDYGIARANTTYGVIGIKVWVYKGDKIEKQKEERNTNTAG</sequence>
<dbReference type="AlphaFoldDB" id="A0A0C1QJY8"/>
<keyword evidence="2 8" id="KW-0699">rRNA-binding</keyword>
<dbReference type="STRING" id="86105.NF27_CG00090"/>
<dbReference type="CDD" id="cd02412">
    <property type="entry name" value="KH-II_30S_S3"/>
    <property type="match status" value="1"/>
</dbReference>
<dbReference type="GO" id="GO:0003735">
    <property type="term" value="F:structural constituent of ribosome"/>
    <property type="evidence" value="ECO:0007669"/>
    <property type="project" value="InterPro"/>
</dbReference>
<dbReference type="FunFam" id="3.30.300.20:FF:000001">
    <property type="entry name" value="30S ribosomal protein S3"/>
    <property type="match status" value="1"/>
</dbReference>
<dbReference type="PATRIC" id="fig|86105.3.peg.243"/>
<evidence type="ECO:0000256" key="7">
    <source>
        <dbReference type="ARBA" id="ARBA00035257"/>
    </source>
</evidence>
<evidence type="ECO:0000313" key="12">
    <source>
        <dbReference type="Proteomes" id="UP000031258"/>
    </source>
</evidence>
<dbReference type="GO" id="GO:0019843">
    <property type="term" value="F:rRNA binding"/>
    <property type="evidence" value="ECO:0007669"/>
    <property type="project" value="UniProtKB-UniRule"/>
</dbReference>
<evidence type="ECO:0000256" key="8">
    <source>
        <dbReference type="HAMAP-Rule" id="MF_01309"/>
    </source>
</evidence>
<evidence type="ECO:0000256" key="9">
    <source>
        <dbReference type="RuleBase" id="RU003624"/>
    </source>
</evidence>
<evidence type="ECO:0000256" key="3">
    <source>
        <dbReference type="ARBA" id="ARBA00022884"/>
    </source>
</evidence>
<dbReference type="Proteomes" id="UP000031258">
    <property type="component" value="Unassembled WGS sequence"/>
</dbReference>
<proteinExistence type="inferred from homology"/>
<organism evidence="11 12">
    <name type="scientific">Candidatus Jidaibacter acanthamoebae</name>
    <dbReference type="NCBI Taxonomy" id="86105"/>
    <lineage>
        <taxon>Bacteria</taxon>
        <taxon>Pseudomonadati</taxon>
        <taxon>Pseudomonadota</taxon>
        <taxon>Alphaproteobacteria</taxon>
        <taxon>Rickettsiales</taxon>
        <taxon>Candidatus Midichloriaceae</taxon>
        <taxon>Candidatus Jidaibacter</taxon>
    </lineage>
</organism>
<dbReference type="InterPro" id="IPR057258">
    <property type="entry name" value="Ribosomal_uS3"/>
</dbReference>
<dbReference type="Gene3D" id="3.30.300.20">
    <property type="match status" value="1"/>
</dbReference>
<name>A0A0C1QJY8_9RICK</name>
<reference evidence="11 12" key="1">
    <citation type="submission" date="2014-11" db="EMBL/GenBank/DDBJ databases">
        <title>A Rickettsiales Symbiont of Amoebae With Ancient Features.</title>
        <authorList>
            <person name="Schulz F."/>
            <person name="Martijn J."/>
            <person name="Wascher F."/>
            <person name="Kostanjsek R."/>
            <person name="Ettema T.J."/>
            <person name="Horn M."/>
        </authorList>
    </citation>
    <scope>NUCLEOTIDE SEQUENCE [LARGE SCALE GENOMIC DNA]</scope>
    <source>
        <strain evidence="11 12">UWC36</strain>
    </source>
</reference>
<evidence type="ECO:0000256" key="5">
    <source>
        <dbReference type="ARBA" id="ARBA00023274"/>
    </source>
</evidence>
<dbReference type="InterPro" id="IPR036419">
    <property type="entry name" value="Ribosomal_S3_C_sf"/>
</dbReference>